<dbReference type="InterPro" id="IPR001789">
    <property type="entry name" value="Sig_transdc_resp-reg_receiver"/>
</dbReference>
<dbReference type="OrthoDB" id="9808843at2"/>
<dbReference type="CDD" id="cd06170">
    <property type="entry name" value="LuxR_C_like"/>
    <property type="match status" value="1"/>
</dbReference>
<feature type="modified residue" description="4-aspartylphosphate" evidence="5">
    <location>
        <position position="55"/>
    </location>
</feature>
<dbReference type="AlphaFoldDB" id="A0A1H0YXM3"/>
<dbReference type="Pfam" id="PF00072">
    <property type="entry name" value="Response_reg"/>
    <property type="match status" value="1"/>
</dbReference>
<evidence type="ECO:0000259" key="6">
    <source>
        <dbReference type="PROSITE" id="PS50043"/>
    </source>
</evidence>
<gene>
    <name evidence="8" type="ORF">SAMN04489718_0732</name>
</gene>
<dbReference type="SMART" id="SM00421">
    <property type="entry name" value="HTH_LUXR"/>
    <property type="match status" value="1"/>
</dbReference>
<evidence type="ECO:0000256" key="5">
    <source>
        <dbReference type="PROSITE-ProRule" id="PRU00169"/>
    </source>
</evidence>
<keyword evidence="9" id="KW-1185">Reference proteome</keyword>
<proteinExistence type="predicted"/>
<keyword evidence="4" id="KW-0804">Transcription</keyword>
<evidence type="ECO:0000313" key="8">
    <source>
        <dbReference type="EMBL" id="SDQ19997.1"/>
    </source>
</evidence>
<dbReference type="GO" id="GO:0006355">
    <property type="term" value="P:regulation of DNA-templated transcription"/>
    <property type="evidence" value="ECO:0007669"/>
    <property type="project" value="InterPro"/>
</dbReference>
<dbReference type="EMBL" id="FNKO01000001">
    <property type="protein sequence ID" value="SDQ19997.1"/>
    <property type="molecule type" value="Genomic_DNA"/>
</dbReference>
<evidence type="ECO:0000313" key="9">
    <source>
        <dbReference type="Proteomes" id="UP000199301"/>
    </source>
</evidence>
<dbReference type="Pfam" id="PF00196">
    <property type="entry name" value="GerE"/>
    <property type="match status" value="1"/>
</dbReference>
<dbReference type="PANTHER" id="PTHR43214:SF24">
    <property type="entry name" value="TRANSCRIPTIONAL REGULATORY PROTEIN NARL-RELATED"/>
    <property type="match status" value="1"/>
</dbReference>
<evidence type="ECO:0000256" key="2">
    <source>
        <dbReference type="ARBA" id="ARBA00023015"/>
    </source>
</evidence>
<dbReference type="InterPro" id="IPR000792">
    <property type="entry name" value="Tscrpt_reg_LuxR_C"/>
</dbReference>
<dbReference type="STRING" id="995062.SAMN04489718_0732"/>
<name>A0A1H0YXM3_9ACTN</name>
<organism evidence="8 9">
    <name type="scientific">Actinopolyspora saharensis</name>
    <dbReference type="NCBI Taxonomy" id="995062"/>
    <lineage>
        <taxon>Bacteria</taxon>
        <taxon>Bacillati</taxon>
        <taxon>Actinomycetota</taxon>
        <taxon>Actinomycetes</taxon>
        <taxon>Actinopolysporales</taxon>
        <taxon>Actinopolysporaceae</taxon>
        <taxon>Actinopolyspora</taxon>
    </lineage>
</organism>
<dbReference type="InterPro" id="IPR058245">
    <property type="entry name" value="NreC/VraR/RcsB-like_REC"/>
</dbReference>
<keyword evidence="2" id="KW-0805">Transcription regulation</keyword>
<evidence type="ECO:0000256" key="3">
    <source>
        <dbReference type="ARBA" id="ARBA00023125"/>
    </source>
</evidence>
<dbReference type="InterPro" id="IPR039420">
    <property type="entry name" value="WalR-like"/>
</dbReference>
<dbReference type="PANTHER" id="PTHR43214">
    <property type="entry name" value="TWO-COMPONENT RESPONSE REGULATOR"/>
    <property type="match status" value="1"/>
</dbReference>
<dbReference type="Proteomes" id="UP000199301">
    <property type="component" value="Unassembled WGS sequence"/>
</dbReference>
<dbReference type="SMART" id="SM00448">
    <property type="entry name" value="REC"/>
    <property type="match status" value="1"/>
</dbReference>
<dbReference type="InterPro" id="IPR011006">
    <property type="entry name" value="CheY-like_superfamily"/>
</dbReference>
<dbReference type="RefSeq" id="WP_092521022.1">
    <property type="nucleotide sequence ID" value="NZ_FNKO01000001.1"/>
</dbReference>
<dbReference type="SUPFAM" id="SSF52172">
    <property type="entry name" value="CheY-like"/>
    <property type="match status" value="1"/>
</dbReference>
<accession>A0A1H0YXM3</accession>
<feature type="domain" description="Response regulatory" evidence="7">
    <location>
        <begin position="4"/>
        <end position="120"/>
    </location>
</feature>
<dbReference type="InterPro" id="IPR016032">
    <property type="entry name" value="Sig_transdc_resp-reg_C-effctor"/>
</dbReference>
<feature type="domain" description="HTH luxR-type" evidence="6">
    <location>
        <begin position="147"/>
        <end position="212"/>
    </location>
</feature>
<protein>
    <submittedName>
        <fullName evidence="8">DNA-binding response regulator, NarL/FixJ family, contains REC and HTH domains</fullName>
    </submittedName>
</protein>
<dbReference type="PROSITE" id="PS50043">
    <property type="entry name" value="HTH_LUXR_2"/>
    <property type="match status" value="1"/>
</dbReference>
<dbReference type="CDD" id="cd17535">
    <property type="entry name" value="REC_NarL-like"/>
    <property type="match status" value="1"/>
</dbReference>
<dbReference type="SUPFAM" id="SSF46894">
    <property type="entry name" value="C-terminal effector domain of the bipartite response regulators"/>
    <property type="match status" value="1"/>
</dbReference>
<dbReference type="PROSITE" id="PS50110">
    <property type="entry name" value="RESPONSE_REGULATORY"/>
    <property type="match status" value="1"/>
</dbReference>
<dbReference type="Gene3D" id="3.40.50.2300">
    <property type="match status" value="1"/>
</dbReference>
<keyword evidence="1 5" id="KW-0597">Phosphoprotein</keyword>
<dbReference type="GO" id="GO:0000160">
    <property type="term" value="P:phosphorelay signal transduction system"/>
    <property type="evidence" value="ECO:0007669"/>
    <property type="project" value="InterPro"/>
</dbReference>
<sequence length="214" mass="22556">MSVKVILLEDEDLVRGGIRMILDADPDIEVVAEDGDGANATELVSKHRPDVVLTDIQMPVVGGLEVTRRLTALPNAPAVALLTTFDLDEYVHAALRDGAAGFLLKDTPPRELASAVHVVASGEAMLSPRITTKLLSSFAGNSNTPAAKARTAELTAREREVAVAVAQGLNNADIASKLYMSQSTVKAHLGQIMTKLDAANRTQVAITTHDAGLA</sequence>
<evidence type="ECO:0000259" key="7">
    <source>
        <dbReference type="PROSITE" id="PS50110"/>
    </source>
</evidence>
<keyword evidence="3 8" id="KW-0238">DNA-binding</keyword>
<evidence type="ECO:0000256" key="1">
    <source>
        <dbReference type="ARBA" id="ARBA00022553"/>
    </source>
</evidence>
<reference evidence="9" key="1">
    <citation type="submission" date="2016-10" db="EMBL/GenBank/DDBJ databases">
        <authorList>
            <person name="Varghese N."/>
            <person name="Submissions S."/>
        </authorList>
    </citation>
    <scope>NUCLEOTIDE SEQUENCE [LARGE SCALE GENOMIC DNA]</scope>
    <source>
        <strain evidence="9">DSM 45459</strain>
    </source>
</reference>
<dbReference type="PRINTS" id="PR00038">
    <property type="entry name" value="HTHLUXR"/>
</dbReference>
<dbReference type="GO" id="GO:0003677">
    <property type="term" value="F:DNA binding"/>
    <property type="evidence" value="ECO:0007669"/>
    <property type="project" value="UniProtKB-KW"/>
</dbReference>
<evidence type="ECO:0000256" key="4">
    <source>
        <dbReference type="ARBA" id="ARBA00023163"/>
    </source>
</evidence>